<feature type="transmembrane region" description="Helical" evidence="8">
    <location>
        <begin position="369"/>
        <end position="390"/>
    </location>
</feature>
<dbReference type="RefSeq" id="XP_027125955.2">
    <property type="nucleotide sequence ID" value="XM_027270154.2"/>
</dbReference>
<feature type="transmembrane region" description="Helical" evidence="8">
    <location>
        <begin position="25"/>
        <end position="43"/>
    </location>
</feature>
<dbReference type="SMART" id="SM00382">
    <property type="entry name" value="AAA"/>
    <property type="match status" value="1"/>
</dbReference>
<dbReference type="PANTHER" id="PTHR19229">
    <property type="entry name" value="ATP-BINDING CASSETTE TRANSPORTER SUBFAMILY A ABCA"/>
    <property type="match status" value="1"/>
</dbReference>
<feature type="transmembrane region" description="Helical" evidence="8">
    <location>
        <begin position="477"/>
        <end position="501"/>
    </location>
</feature>
<dbReference type="Pfam" id="PF12698">
    <property type="entry name" value="ABC2_membrane_3"/>
    <property type="match status" value="1"/>
</dbReference>
<keyword evidence="3 8" id="KW-0812">Transmembrane</keyword>
<evidence type="ECO:0000313" key="10">
    <source>
        <dbReference type="Proteomes" id="UP001652660"/>
    </source>
</evidence>
<protein>
    <submittedName>
        <fullName evidence="11">ABC transporter A family member 10 isoform X1</fullName>
    </submittedName>
</protein>
<dbReference type="InterPro" id="IPR017871">
    <property type="entry name" value="ABC_transporter-like_CS"/>
</dbReference>
<evidence type="ECO:0000256" key="5">
    <source>
        <dbReference type="ARBA" id="ARBA00022840"/>
    </source>
</evidence>
<evidence type="ECO:0000259" key="9">
    <source>
        <dbReference type="PROSITE" id="PS50893"/>
    </source>
</evidence>
<evidence type="ECO:0000256" key="1">
    <source>
        <dbReference type="ARBA" id="ARBA00004141"/>
    </source>
</evidence>
<feature type="transmembrane region" description="Helical" evidence="8">
    <location>
        <begin position="427"/>
        <end position="444"/>
    </location>
</feature>
<dbReference type="CDD" id="cd03263">
    <property type="entry name" value="ABC_subfamily_A"/>
    <property type="match status" value="1"/>
</dbReference>
<dbReference type="GO" id="GO:0140359">
    <property type="term" value="F:ABC-type transporter activity"/>
    <property type="evidence" value="ECO:0007669"/>
    <property type="project" value="InterPro"/>
</dbReference>
<comment type="similarity">
    <text evidence="2">Belongs to the ABC transporter superfamily. ABCA family. CPR flippase (TC 3.A.1.211) subfamily.</text>
</comment>
<dbReference type="GO" id="GO:0005524">
    <property type="term" value="F:ATP binding"/>
    <property type="evidence" value="ECO:0007669"/>
    <property type="project" value="UniProtKB-KW"/>
</dbReference>
<dbReference type="SUPFAM" id="SSF52540">
    <property type="entry name" value="P-loop containing nucleoside triphosphate hydrolases"/>
    <property type="match status" value="1"/>
</dbReference>
<name>A0A6P6XDZ3_COFAR</name>
<dbReference type="GO" id="GO:0005319">
    <property type="term" value="F:lipid transporter activity"/>
    <property type="evidence" value="ECO:0007669"/>
    <property type="project" value="TreeGrafter"/>
</dbReference>
<keyword evidence="10" id="KW-1185">Reference proteome</keyword>
<dbReference type="PANTHER" id="PTHR19229:SF211">
    <property type="entry name" value="ABC TRANSPORTER A FAMILY MEMBER 7-LIKE ISOFORM X1"/>
    <property type="match status" value="1"/>
</dbReference>
<feature type="domain" description="ABC transporter" evidence="9">
    <location>
        <begin position="559"/>
        <end position="796"/>
    </location>
</feature>
<reference evidence="10" key="1">
    <citation type="journal article" date="2025" name="Foods">
        <title>Unveiling the Microbial Signatures of Arabica Coffee Cherries: Insights into Ripeness Specific Diversity, Functional Traits, and Implications for Quality and Safety.</title>
        <authorList>
            <consortium name="RefSeq"/>
            <person name="Tenea G.N."/>
            <person name="Cifuentes V."/>
            <person name="Reyes P."/>
            <person name="Cevallos-Vallejos M."/>
        </authorList>
    </citation>
    <scope>NUCLEOTIDE SEQUENCE [LARGE SCALE GENOMIC DNA]</scope>
</reference>
<keyword evidence="6 8" id="KW-1133">Transmembrane helix</keyword>
<dbReference type="InterPro" id="IPR003439">
    <property type="entry name" value="ABC_transporter-like_ATP-bd"/>
</dbReference>
<reference evidence="11" key="2">
    <citation type="submission" date="2025-08" db="UniProtKB">
        <authorList>
            <consortium name="RefSeq"/>
        </authorList>
    </citation>
    <scope>IDENTIFICATION</scope>
    <source>
        <tissue evidence="11">Leaves</tissue>
    </source>
</reference>
<dbReference type="InterPro" id="IPR003593">
    <property type="entry name" value="AAA+_ATPase"/>
</dbReference>
<proteinExistence type="inferred from homology"/>
<dbReference type="OrthoDB" id="8061355at2759"/>
<dbReference type="GO" id="GO:0016020">
    <property type="term" value="C:membrane"/>
    <property type="evidence" value="ECO:0007669"/>
    <property type="project" value="UniProtKB-SubCell"/>
</dbReference>
<accession>A0A6P6XDZ3</accession>
<dbReference type="Proteomes" id="UP001652660">
    <property type="component" value="Chromosome 4e"/>
</dbReference>
<dbReference type="Pfam" id="PF00005">
    <property type="entry name" value="ABC_tran"/>
    <property type="match status" value="1"/>
</dbReference>
<evidence type="ECO:0000313" key="11">
    <source>
        <dbReference type="RefSeq" id="XP_027125955.2"/>
    </source>
</evidence>
<dbReference type="GeneID" id="113742329"/>
<keyword evidence="5" id="KW-0067">ATP-binding</keyword>
<evidence type="ECO:0000256" key="2">
    <source>
        <dbReference type="ARBA" id="ARBA00008526"/>
    </source>
</evidence>
<gene>
    <name evidence="11" type="primary">LOC113742329</name>
</gene>
<dbReference type="PROSITE" id="PS00211">
    <property type="entry name" value="ABC_TRANSPORTER_1"/>
    <property type="match status" value="1"/>
</dbReference>
<dbReference type="InterPro" id="IPR013525">
    <property type="entry name" value="ABC2_TM"/>
</dbReference>
<dbReference type="AlphaFoldDB" id="A0A6P6XDZ3"/>
<evidence type="ECO:0000256" key="6">
    <source>
        <dbReference type="ARBA" id="ARBA00022989"/>
    </source>
</evidence>
<feature type="transmembrane region" description="Helical" evidence="8">
    <location>
        <begin position="329"/>
        <end position="362"/>
    </location>
</feature>
<keyword evidence="7 8" id="KW-0472">Membrane</keyword>
<organism evidence="10 11">
    <name type="scientific">Coffea arabica</name>
    <name type="common">Arabian coffee</name>
    <dbReference type="NCBI Taxonomy" id="13443"/>
    <lineage>
        <taxon>Eukaryota</taxon>
        <taxon>Viridiplantae</taxon>
        <taxon>Streptophyta</taxon>
        <taxon>Embryophyta</taxon>
        <taxon>Tracheophyta</taxon>
        <taxon>Spermatophyta</taxon>
        <taxon>Magnoliopsida</taxon>
        <taxon>eudicotyledons</taxon>
        <taxon>Gunneridae</taxon>
        <taxon>Pentapetalae</taxon>
        <taxon>asterids</taxon>
        <taxon>lamiids</taxon>
        <taxon>Gentianales</taxon>
        <taxon>Rubiaceae</taxon>
        <taxon>Ixoroideae</taxon>
        <taxon>Gardenieae complex</taxon>
        <taxon>Bertiereae - Coffeeae clade</taxon>
        <taxon>Coffeeae</taxon>
        <taxon>Coffea</taxon>
    </lineage>
</organism>
<evidence type="ECO:0000256" key="3">
    <source>
        <dbReference type="ARBA" id="ARBA00022692"/>
    </source>
</evidence>
<dbReference type="InterPro" id="IPR026082">
    <property type="entry name" value="ABCA"/>
</dbReference>
<dbReference type="Pfam" id="PF24526">
    <property type="entry name" value="ABCA12_C"/>
    <property type="match status" value="1"/>
</dbReference>
<evidence type="ECO:0000256" key="7">
    <source>
        <dbReference type="ARBA" id="ARBA00023136"/>
    </source>
</evidence>
<feature type="transmembrane region" description="Helical" evidence="8">
    <location>
        <begin position="283"/>
        <end position="309"/>
    </location>
</feature>
<dbReference type="GO" id="GO:0016887">
    <property type="term" value="F:ATP hydrolysis activity"/>
    <property type="evidence" value="ECO:0007669"/>
    <property type="project" value="InterPro"/>
</dbReference>
<evidence type="ECO:0000256" key="4">
    <source>
        <dbReference type="ARBA" id="ARBA00022741"/>
    </source>
</evidence>
<dbReference type="InterPro" id="IPR027417">
    <property type="entry name" value="P-loop_NTPase"/>
</dbReference>
<dbReference type="Gene3D" id="3.40.50.300">
    <property type="entry name" value="P-loop containing nucleotide triphosphate hydrolases"/>
    <property type="match status" value="1"/>
</dbReference>
<feature type="transmembrane region" description="Helical" evidence="8">
    <location>
        <begin position="396"/>
        <end position="415"/>
    </location>
</feature>
<dbReference type="PROSITE" id="PS50893">
    <property type="entry name" value="ABC_TRANSPORTER_2"/>
    <property type="match status" value="1"/>
</dbReference>
<comment type="subcellular location">
    <subcellularLocation>
        <location evidence="1">Membrane</location>
        <topology evidence="1">Multi-pass membrane protein</topology>
    </subcellularLocation>
</comment>
<keyword evidence="4" id="KW-0547">Nucleotide-binding</keyword>
<sequence length="879" mass="98456">MAGFWNQTVALTRKNLIYHRRHLRSNLRLILFPVILFLSVGWLRRYLAKKNVFGEHYNAKMATEGTPLLLIPAAEFRAVKTNQIPQSNDLPDKSCRINGSCPAIILITGNNREFGESVAGNMFSNSSCGLNNTADCVFGKTDKTSEKKYYHLQSQCKANFTIPVRTQDGTEVTECLQGLLAWRKNYMEINDELYDGQYKNGEINEILAAYDFRDSDMKHFDVHLWYNTTPTSSEKPPNEVPVGSTLNMVWNAYLQSLLGPSVRMIFEFIGEMPRASTNVTYDFASSIGLVFFTWVILQLFPVILTSLVYEKQQKLATMMKMHGLGNAPYWLITYLYFLLIFSLYMVCFVVFGTLAGLTIFTLNSYSIQSVFYFIHINLLISAAFLLSTVFSSAKSASVFGFVLVFGSWLVGGFFFKRLIADVSFPRVWLIVLELFPALSLYCGLDELFNFSEAAFEMGAYGMRWQSLRDENSGMRGVLIIMSIEWLVFLFMSYCTLGGCFCRSPLSIFRSSQERPPSFQSPRLQVQESGVLVQVDNQDINQEILKVEHLLNEPGTSYPIISHKLQKTYPARDGNPEKQAVKGLSLAVARGECFGLLGPNGAGKTSFISMMTGLIKPSSGTAYVGGLNLKTQMSEIHSSMGVCPQENLLWDTLTGREHLNFYGRLKNLKGANLSRAVDDALRNVNLLQGGDADKRVGCYSGGMKRRLSIAISLIGDPKVVYLDEPSTGLDPASRKMLWDAVNKAKEDKAIILTTHSMEEAEHLCDRIGIFVDGTFQCLGSPDELKDRYGGTYVFTMATAPENEKEVEDLVKRLSPNAQKTYYISGTQKFEVPKRDVSLSDVFLAVKFAKERFGVEAWDIADTTLEDVFVKVATESEASAS</sequence>
<evidence type="ECO:0000256" key="8">
    <source>
        <dbReference type="SAM" id="Phobius"/>
    </source>
</evidence>